<proteinExistence type="predicted"/>
<dbReference type="CDD" id="cd04301">
    <property type="entry name" value="NAT_SF"/>
    <property type="match status" value="1"/>
</dbReference>
<dbReference type="AlphaFoldDB" id="A0A8J3MRU2"/>
<reference evidence="2" key="1">
    <citation type="submission" date="2020-10" db="EMBL/GenBank/DDBJ databases">
        <title>Taxonomic study of unclassified bacteria belonging to the class Ktedonobacteria.</title>
        <authorList>
            <person name="Yabe S."/>
            <person name="Wang C.M."/>
            <person name="Zheng Y."/>
            <person name="Sakai Y."/>
            <person name="Cavaletti L."/>
            <person name="Monciardini P."/>
            <person name="Donadio S."/>
        </authorList>
    </citation>
    <scope>NUCLEOTIDE SEQUENCE</scope>
    <source>
        <strain evidence="2">SOSP1-1</strain>
    </source>
</reference>
<feature type="domain" description="N-acetyltransferase" evidence="1">
    <location>
        <begin position="7"/>
        <end position="154"/>
    </location>
</feature>
<accession>A0A8J3MRU2</accession>
<name>A0A8J3MRU2_9CHLR</name>
<protein>
    <submittedName>
        <fullName evidence="2">N-acetyltransferase</fullName>
    </submittedName>
</protein>
<dbReference type="InterPro" id="IPR000182">
    <property type="entry name" value="GNAT_dom"/>
</dbReference>
<gene>
    <name evidence="2" type="ORF">KSX_23340</name>
</gene>
<dbReference type="RefSeq" id="WP_220193586.1">
    <property type="nucleotide sequence ID" value="NZ_BNJF01000001.1"/>
</dbReference>
<organism evidence="2 3">
    <name type="scientific">Ktedonospora formicarum</name>
    <dbReference type="NCBI Taxonomy" id="2778364"/>
    <lineage>
        <taxon>Bacteria</taxon>
        <taxon>Bacillati</taxon>
        <taxon>Chloroflexota</taxon>
        <taxon>Ktedonobacteria</taxon>
        <taxon>Ktedonobacterales</taxon>
        <taxon>Ktedonobacteraceae</taxon>
        <taxon>Ktedonospora</taxon>
    </lineage>
</organism>
<evidence type="ECO:0000259" key="1">
    <source>
        <dbReference type="PROSITE" id="PS51186"/>
    </source>
</evidence>
<dbReference type="GO" id="GO:0016747">
    <property type="term" value="F:acyltransferase activity, transferring groups other than amino-acyl groups"/>
    <property type="evidence" value="ECO:0007669"/>
    <property type="project" value="InterPro"/>
</dbReference>
<keyword evidence="3" id="KW-1185">Reference proteome</keyword>
<evidence type="ECO:0000313" key="3">
    <source>
        <dbReference type="Proteomes" id="UP000612362"/>
    </source>
</evidence>
<dbReference type="PROSITE" id="PS51186">
    <property type="entry name" value="GNAT"/>
    <property type="match status" value="1"/>
</dbReference>
<dbReference type="Gene3D" id="3.40.630.30">
    <property type="match status" value="1"/>
</dbReference>
<dbReference type="EMBL" id="BNJF01000001">
    <property type="protein sequence ID" value="GHO44171.1"/>
    <property type="molecule type" value="Genomic_DNA"/>
</dbReference>
<evidence type="ECO:0000313" key="2">
    <source>
        <dbReference type="EMBL" id="GHO44171.1"/>
    </source>
</evidence>
<dbReference type="Proteomes" id="UP000612362">
    <property type="component" value="Unassembled WGS sequence"/>
</dbReference>
<dbReference type="Pfam" id="PF13673">
    <property type="entry name" value="Acetyltransf_10"/>
    <property type="match status" value="1"/>
</dbReference>
<sequence>MSMHAALEMSSIKPEETYHLRHSVLRPMQMLADCAYPEDKQAQTLHAGCYLNGRLVGVGTIFREDREEVAGRIGWRIRGMAVSSEARGSGCGGAILQTLLNHARMQTSTEKEIEVWCNGRANVEGFYRRYGFQRQGEIFEVPPIGPHVLMVRFG</sequence>
<comment type="caution">
    <text evidence="2">The sequence shown here is derived from an EMBL/GenBank/DDBJ whole genome shotgun (WGS) entry which is preliminary data.</text>
</comment>
<dbReference type="SUPFAM" id="SSF55729">
    <property type="entry name" value="Acyl-CoA N-acyltransferases (Nat)"/>
    <property type="match status" value="1"/>
</dbReference>
<dbReference type="InterPro" id="IPR016181">
    <property type="entry name" value="Acyl_CoA_acyltransferase"/>
</dbReference>